<dbReference type="EMBL" id="FTNF01000007">
    <property type="protein sequence ID" value="SIR20706.1"/>
    <property type="molecule type" value="Genomic_DNA"/>
</dbReference>
<protein>
    <recommendedName>
        <fullName evidence="3">Four-helix bundle copper-binding protein</fullName>
    </recommendedName>
</protein>
<name>A0A1N6Z1K9_9ACTN</name>
<dbReference type="Gene3D" id="1.20.1270.360">
    <property type="match status" value="1"/>
</dbReference>
<evidence type="ECO:0000313" key="1">
    <source>
        <dbReference type="EMBL" id="SIR20706.1"/>
    </source>
</evidence>
<evidence type="ECO:0000313" key="2">
    <source>
        <dbReference type="Proteomes" id="UP000186004"/>
    </source>
</evidence>
<dbReference type="PANTHER" id="PTHR37310:SF1">
    <property type="entry name" value="CYTOPLASMIC PROTEIN"/>
    <property type="match status" value="1"/>
</dbReference>
<reference evidence="1 2" key="1">
    <citation type="submission" date="2017-01" db="EMBL/GenBank/DDBJ databases">
        <authorList>
            <person name="Mah S.A."/>
            <person name="Swanson W.J."/>
            <person name="Moy G.W."/>
            <person name="Vacquier V.D."/>
        </authorList>
    </citation>
    <scope>NUCLEOTIDE SEQUENCE [LARGE SCALE GENOMIC DNA]</scope>
    <source>
        <strain evidence="1 2">DSM 45758</strain>
    </source>
</reference>
<dbReference type="PANTHER" id="PTHR37310">
    <property type="entry name" value="CYTOPLASMIC PROTEIN-RELATED"/>
    <property type="match status" value="1"/>
</dbReference>
<dbReference type="AlphaFoldDB" id="A0A1N6Z1K9"/>
<dbReference type="STRING" id="1198245.SAMN05444858_107132"/>
<evidence type="ECO:0008006" key="3">
    <source>
        <dbReference type="Google" id="ProtNLM"/>
    </source>
</evidence>
<dbReference type="RefSeq" id="WP_076470696.1">
    <property type="nucleotide sequence ID" value="NZ_FTNF01000007.1"/>
</dbReference>
<dbReference type="Proteomes" id="UP000186004">
    <property type="component" value="Unassembled WGS sequence"/>
</dbReference>
<dbReference type="CDD" id="cd08026">
    <property type="entry name" value="DUF326"/>
    <property type="match status" value="1"/>
</dbReference>
<organism evidence="1 2">
    <name type="scientific">Micromonospora avicenniae</name>
    <dbReference type="NCBI Taxonomy" id="1198245"/>
    <lineage>
        <taxon>Bacteria</taxon>
        <taxon>Bacillati</taxon>
        <taxon>Actinomycetota</taxon>
        <taxon>Actinomycetes</taxon>
        <taxon>Micromonosporales</taxon>
        <taxon>Micromonosporaceae</taxon>
        <taxon>Micromonospora</taxon>
    </lineage>
</organism>
<dbReference type="InterPro" id="IPR044543">
    <property type="entry name" value="YHJQ-like"/>
</dbReference>
<keyword evidence="2" id="KW-1185">Reference proteome</keyword>
<dbReference type="Pfam" id="PF03860">
    <property type="entry name" value="Csp"/>
    <property type="match status" value="1"/>
</dbReference>
<dbReference type="OrthoDB" id="5396211at2"/>
<sequence length="135" mass="14548">MVSVTRQMLEAYPKSINLDRAKLAAVIDTINSCAQACTACADACLSEEAVAELAKCARTDLDCADVCTTTARVLSRHTGYDANLTRSILEACVTACRACGDECARHAAMHEHCRICAEVCRECEQVCRDLLATIS</sequence>
<accession>A0A1N6Z1K9</accession>
<dbReference type="InterPro" id="IPR005560">
    <property type="entry name" value="Csp_YhjQ"/>
</dbReference>
<proteinExistence type="predicted"/>
<gene>
    <name evidence="1" type="ORF">SAMN05444858_107132</name>
</gene>